<dbReference type="InterPro" id="IPR035896">
    <property type="entry name" value="AN1-like_Znf"/>
</dbReference>
<dbReference type="EMBL" id="AWSO01000120">
    <property type="protein sequence ID" value="ESK94828.1"/>
    <property type="molecule type" value="Genomic_DNA"/>
</dbReference>
<proteinExistence type="predicted"/>
<dbReference type="SUPFAM" id="SSF118310">
    <property type="entry name" value="AN1-like Zinc finger"/>
    <property type="match status" value="1"/>
</dbReference>
<comment type="caution">
    <text evidence="1">The sequence shown here is derived from an EMBL/GenBank/DDBJ whole genome shotgun (WGS) entry which is preliminary data.</text>
</comment>
<dbReference type="OrthoDB" id="3146759at2759"/>
<accession>V2X6N6</accession>
<name>V2X6N6_MONRO</name>
<dbReference type="KEGG" id="mrr:Moror_14152"/>
<dbReference type="Proteomes" id="UP000017559">
    <property type="component" value="Unassembled WGS sequence"/>
</dbReference>
<protein>
    <submittedName>
        <fullName evidence="1">Uncharacterized protein</fullName>
    </submittedName>
</protein>
<gene>
    <name evidence="1" type="ORF">Moror_14152</name>
</gene>
<reference evidence="1 2" key="1">
    <citation type="journal article" date="2014" name="BMC Genomics">
        <title>Genome and secretome analysis of the hemibiotrophic fungal pathogen, Moniliophthora roreri, which causes frosty pod rot disease of cacao: mechanisms of the biotrophic and necrotrophic phases.</title>
        <authorList>
            <person name="Meinhardt L.W."/>
            <person name="Costa G.G.L."/>
            <person name="Thomazella D.P.T."/>
            <person name="Teixeira P.J.P.L."/>
            <person name="Carazzolle M.F."/>
            <person name="Schuster S.C."/>
            <person name="Carlson J.E."/>
            <person name="Guiltinan M.J."/>
            <person name="Mieczkowski P."/>
            <person name="Farmer A."/>
            <person name="Ramaraj T."/>
            <person name="Crozier J."/>
            <person name="Davis R.E."/>
            <person name="Shao J."/>
            <person name="Melnick R.L."/>
            <person name="Pereira G.A.G."/>
            <person name="Bailey B.A."/>
        </authorList>
    </citation>
    <scope>NUCLEOTIDE SEQUENCE [LARGE SCALE GENOMIC DNA]</scope>
    <source>
        <strain evidence="1 2">MCA 2997</strain>
    </source>
</reference>
<organism evidence="1 2">
    <name type="scientific">Moniliophthora roreri (strain MCA 2997)</name>
    <name type="common">Cocoa frosty pod rot fungus</name>
    <name type="synonym">Crinipellis roreri</name>
    <dbReference type="NCBI Taxonomy" id="1381753"/>
    <lineage>
        <taxon>Eukaryota</taxon>
        <taxon>Fungi</taxon>
        <taxon>Dikarya</taxon>
        <taxon>Basidiomycota</taxon>
        <taxon>Agaricomycotina</taxon>
        <taxon>Agaricomycetes</taxon>
        <taxon>Agaricomycetidae</taxon>
        <taxon>Agaricales</taxon>
        <taxon>Marasmiineae</taxon>
        <taxon>Marasmiaceae</taxon>
        <taxon>Moniliophthora</taxon>
    </lineage>
</organism>
<evidence type="ECO:0000313" key="2">
    <source>
        <dbReference type="Proteomes" id="UP000017559"/>
    </source>
</evidence>
<dbReference type="HOGENOM" id="CLU_180191_3_0_1"/>
<sequence length="78" mass="9165">MCFLINGERQFTCGHRARFKRERVDCNNRYCAISRSHRYTEAHDCATECEQNLKPDQDIIFGRVNRLCDECLNPIAPD</sequence>
<keyword evidence="2" id="KW-1185">Reference proteome</keyword>
<dbReference type="AlphaFoldDB" id="V2X6N6"/>
<evidence type="ECO:0000313" key="1">
    <source>
        <dbReference type="EMBL" id="ESK94828.1"/>
    </source>
</evidence>